<dbReference type="EMBL" id="JAABLP010000002">
    <property type="protein sequence ID" value="NBN64042.1"/>
    <property type="molecule type" value="Genomic_DNA"/>
</dbReference>
<keyword evidence="2" id="KW-1185">Reference proteome</keyword>
<dbReference type="Proteomes" id="UP000541347">
    <property type="component" value="Unassembled WGS sequence"/>
</dbReference>
<accession>A0ABW9ZJC2</accession>
<gene>
    <name evidence="1" type="ORF">GWI71_10145</name>
</gene>
<proteinExistence type="predicted"/>
<dbReference type="RefSeq" id="WP_161675986.1">
    <property type="nucleotide sequence ID" value="NZ_JAABLP010000002.1"/>
</dbReference>
<reference evidence="1 2" key="1">
    <citation type="submission" date="2020-01" db="EMBL/GenBank/DDBJ databases">
        <authorList>
            <person name="Peng S.Y."/>
            <person name="Li J."/>
            <person name="Wang M."/>
            <person name="Wang L."/>
            <person name="Wang C.Q."/>
            <person name="Wang J.R."/>
        </authorList>
    </citation>
    <scope>NUCLEOTIDE SEQUENCE [LARGE SCALE GENOMIC DNA]</scope>
    <source>
        <strain evidence="1 2">XCT-34</strain>
    </source>
</reference>
<comment type="caution">
    <text evidence="1">The sequence shown here is derived from an EMBL/GenBank/DDBJ whole genome shotgun (WGS) entry which is preliminary data.</text>
</comment>
<name>A0ABW9ZJC2_9HYPH</name>
<evidence type="ECO:0000313" key="2">
    <source>
        <dbReference type="Proteomes" id="UP000541347"/>
    </source>
</evidence>
<organism evidence="1 2">
    <name type="scientific">Pannonibacter tanglangensis</name>
    <dbReference type="NCBI Taxonomy" id="2750084"/>
    <lineage>
        <taxon>Bacteria</taxon>
        <taxon>Pseudomonadati</taxon>
        <taxon>Pseudomonadota</taxon>
        <taxon>Alphaproteobacteria</taxon>
        <taxon>Hyphomicrobiales</taxon>
        <taxon>Stappiaceae</taxon>
        <taxon>Pannonibacter</taxon>
    </lineage>
</organism>
<evidence type="ECO:0000313" key="1">
    <source>
        <dbReference type="EMBL" id="NBN64042.1"/>
    </source>
</evidence>
<sequence length="124" mass="12951">MWNRRRPLRSVLVALCVLALIALGGGAGAGMRSAPERDAALAAYVLAGGSLSDLCLGGGEEPDSHPSSCKDCTLCKVPQPLLTETSRLPFSRSTPEAGRFERQDTVPALAAMAMRVRAPPHPAG</sequence>
<protein>
    <submittedName>
        <fullName evidence="1">Uncharacterized protein</fullName>
    </submittedName>
</protein>